<dbReference type="STRING" id="36166.T1GRQ7"/>
<dbReference type="EnsemblMetazoa" id="MESCA006347-RA">
    <property type="protein sequence ID" value="MESCA006347-PA"/>
    <property type="gene ID" value="MESCA006347"/>
</dbReference>
<dbReference type="PANTHER" id="PTHR43658:SF8">
    <property type="entry name" value="17-BETA-HYDROXYSTEROID DEHYDROGENASE 14-RELATED"/>
    <property type="match status" value="1"/>
</dbReference>
<proteinExistence type="inferred from homology"/>
<comment type="catalytic activity">
    <reaction evidence="7">
        <text>5alpha-androstane-3alpha,17beta-diol + NAD(+) = 17beta-hydroxy-5alpha-androstan-3-one + NADH + H(+)</text>
        <dbReference type="Rhea" id="RHEA:42004"/>
        <dbReference type="ChEBI" id="CHEBI:15378"/>
        <dbReference type="ChEBI" id="CHEBI:16330"/>
        <dbReference type="ChEBI" id="CHEBI:36713"/>
        <dbReference type="ChEBI" id="CHEBI:57540"/>
        <dbReference type="ChEBI" id="CHEBI:57945"/>
        <dbReference type="EC" id="1.1.1.53"/>
    </reaction>
    <physiologicalReaction direction="right-to-left" evidence="7">
        <dbReference type="Rhea" id="RHEA:42006"/>
    </physiologicalReaction>
</comment>
<evidence type="ECO:0000256" key="6">
    <source>
        <dbReference type="ARBA" id="ARBA00050141"/>
    </source>
</evidence>
<organism evidence="21 22">
    <name type="scientific">Megaselia scalaris</name>
    <name type="common">Humpbacked fly</name>
    <name type="synonym">Phora scalaris</name>
    <dbReference type="NCBI Taxonomy" id="36166"/>
    <lineage>
        <taxon>Eukaryota</taxon>
        <taxon>Metazoa</taxon>
        <taxon>Ecdysozoa</taxon>
        <taxon>Arthropoda</taxon>
        <taxon>Hexapoda</taxon>
        <taxon>Insecta</taxon>
        <taxon>Pterygota</taxon>
        <taxon>Neoptera</taxon>
        <taxon>Endopterygota</taxon>
        <taxon>Diptera</taxon>
        <taxon>Brachycera</taxon>
        <taxon>Muscomorpha</taxon>
        <taxon>Platypezoidea</taxon>
        <taxon>Phoridae</taxon>
        <taxon>Megaseliini</taxon>
        <taxon>Megaselia</taxon>
    </lineage>
</organism>
<dbReference type="PRINTS" id="PR00081">
    <property type="entry name" value="GDHRDH"/>
</dbReference>
<evidence type="ECO:0000313" key="22">
    <source>
        <dbReference type="Proteomes" id="UP000015102"/>
    </source>
</evidence>
<dbReference type="EMBL" id="CAQQ02048390">
    <property type="status" value="NOT_ANNOTATED_CDS"/>
    <property type="molecule type" value="Genomic_DNA"/>
</dbReference>
<evidence type="ECO:0000256" key="18">
    <source>
        <dbReference type="ARBA" id="ARBA00082293"/>
    </source>
</evidence>
<comment type="catalytic activity">
    <reaction evidence="13">
        <text>5alpha-pregnan-20beta-ol-3-one + NAD(+) = 5alpha-pregnane-3,20-dione + NADH + H(+)</text>
        <dbReference type="Rhea" id="RHEA:42008"/>
        <dbReference type="ChEBI" id="CHEBI:15378"/>
        <dbReference type="ChEBI" id="CHEBI:28952"/>
        <dbReference type="ChEBI" id="CHEBI:57540"/>
        <dbReference type="ChEBI" id="CHEBI:57945"/>
        <dbReference type="ChEBI" id="CHEBI:78594"/>
    </reaction>
    <physiologicalReaction direction="left-to-right" evidence="13">
        <dbReference type="Rhea" id="RHEA:42009"/>
    </physiologicalReaction>
</comment>
<comment type="catalytic activity">
    <reaction evidence="14">
        <text>cortisone + NAD(+) = 17alpha-hydroxypregn-4-en-3,11,20-trione-21-al + NADH + H(+)</text>
        <dbReference type="Rhea" id="RHEA:42016"/>
        <dbReference type="ChEBI" id="CHEBI:15378"/>
        <dbReference type="ChEBI" id="CHEBI:16962"/>
        <dbReference type="ChEBI" id="CHEBI:57540"/>
        <dbReference type="ChEBI" id="CHEBI:57945"/>
        <dbReference type="ChEBI" id="CHEBI:78596"/>
    </reaction>
    <physiologicalReaction direction="left-to-right" evidence="14">
        <dbReference type="Rhea" id="RHEA:42017"/>
    </physiologicalReaction>
</comment>
<dbReference type="GO" id="GO:0008210">
    <property type="term" value="P:estrogen metabolic process"/>
    <property type="evidence" value="ECO:0007669"/>
    <property type="project" value="TreeGrafter"/>
</dbReference>
<dbReference type="GO" id="GO:0005739">
    <property type="term" value="C:mitochondrion"/>
    <property type="evidence" value="ECO:0007669"/>
    <property type="project" value="TreeGrafter"/>
</dbReference>
<dbReference type="InterPro" id="IPR020904">
    <property type="entry name" value="Sc_DH/Rdtase_CS"/>
</dbReference>
<evidence type="ECO:0000256" key="12">
    <source>
        <dbReference type="ARBA" id="ARBA00051831"/>
    </source>
</evidence>
<evidence type="ECO:0000256" key="19">
    <source>
        <dbReference type="ARBA" id="ARBA00082399"/>
    </source>
</evidence>
<evidence type="ECO:0000256" key="15">
    <source>
        <dbReference type="ARBA" id="ARBA00052668"/>
    </source>
</evidence>
<evidence type="ECO:0000256" key="10">
    <source>
        <dbReference type="ARBA" id="ARBA00051004"/>
    </source>
</evidence>
<name>T1GRQ7_MEGSC</name>
<comment type="catalytic activity">
    <reaction evidence="15">
        <text>11-dehydrocorticosterone + NAD(+) = pregn-4-ene-3,11,20,21-tetraone + NADH + H(+)</text>
        <dbReference type="Rhea" id="RHEA:42020"/>
        <dbReference type="ChEBI" id="CHEBI:15378"/>
        <dbReference type="ChEBI" id="CHEBI:57540"/>
        <dbReference type="ChEBI" id="CHEBI:57945"/>
        <dbReference type="ChEBI" id="CHEBI:78600"/>
        <dbReference type="ChEBI" id="CHEBI:78601"/>
    </reaction>
    <physiologicalReaction direction="left-to-right" evidence="15">
        <dbReference type="Rhea" id="RHEA:42021"/>
    </physiologicalReaction>
</comment>
<accession>T1GRQ7</accession>
<dbReference type="InterPro" id="IPR002347">
    <property type="entry name" value="SDR_fam"/>
</dbReference>
<dbReference type="GO" id="GO:0003857">
    <property type="term" value="F:(3S)-3-hydroxyacyl-CoA dehydrogenase (NAD+) activity"/>
    <property type="evidence" value="ECO:0007669"/>
    <property type="project" value="UniProtKB-EC"/>
</dbReference>
<evidence type="ECO:0000256" key="1">
    <source>
        <dbReference type="ARBA" id="ARBA00006484"/>
    </source>
</evidence>
<dbReference type="Proteomes" id="UP000015102">
    <property type="component" value="Unassembled WGS sequence"/>
</dbReference>
<protein>
    <recommendedName>
        <fullName evidence="16">3-hydroxyacyl-CoA dehydrogenase type-2</fullName>
        <ecNumber evidence="3">1.1.1.53</ecNumber>
        <ecNumber evidence="4">1.1.1.62</ecNumber>
    </recommendedName>
    <alternativeName>
        <fullName evidence="18">3-hydroxyacyl-CoA dehydrogenase type II</fullName>
    </alternativeName>
    <alternativeName>
        <fullName evidence="19">Mitochondrial ribonuclease P protein 2</fullName>
    </alternativeName>
    <alternativeName>
        <fullName evidence="17">Type II HADH</fullName>
    </alternativeName>
</protein>
<dbReference type="GO" id="GO:0006631">
    <property type="term" value="P:fatty acid metabolic process"/>
    <property type="evidence" value="ECO:0007669"/>
    <property type="project" value="TreeGrafter"/>
</dbReference>
<evidence type="ECO:0000256" key="20">
    <source>
        <dbReference type="RuleBase" id="RU000363"/>
    </source>
</evidence>
<comment type="similarity">
    <text evidence="1 20">Belongs to the short-chain dehydrogenases/reductases (SDR) family.</text>
</comment>
<sequence>MLSKTVVLVTGGSSGLGLGIVKHFSRNGAKVVLADLPISKGAEVAKELGDNVVFAPVDVTSEADVLAAIEIARNRFGRLDLTVNCAGISVYIKAFNFNTKVAHKLEDFTKVLMVNTVGTFNVIRLSAGLMGENEPNQDGQRGVIVNTGSIAAFDGQKGQAAYAASKAAVAGMTLPLARELGEQGIRVCTLAPGLFNTPMLQAVNDKDRSILAKSIPFPQRFGHPEEYAQFVQAIYENTIMNGEVIRIDGGLRMRH</sequence>
<dbReference type="AlphaFoldDB" id="T1GRQ7"/>
<dbReference type="PRINTS" id="PR00080">
    <property type="entry name" value="SDRFAMILY"/>
</dbReference>
<evidence type="ECO:0000256" key="7">
    <source>
        <dbReference type="ARBA" id="ARBA00050365"/>
    </source>
</evidence>
<evidence type="ECO:0000256" key="14">
    <source>
        <dbReference type="ARBA" id="ARBA00052417"/>
    </source>
</evidence>
<dbReference type="InterPro" id="IPR036291">
    <property type="entry name" value="NAD(P)-bd_dom_sf"/>
</dbReference>
<dbReference type="PANTHER" id="PTHR43658">
    <property type="entry name" value="SHORT-CHAIN DEHYDROGENASE/REDUCTASE"/>
    <property type="match status" value="1"/>
</dbReference>
<dbReference type="Pfam" id="PF00106">
    <property type="entry name" value="adh_short"/>
    <property type="match status" value="1"/>
</dbReference>
<evidence type="ECO:0000256" key="8">
    <source>
        <dbReference type="ARBA" id="ARBA00050435"/>
    </source>
</evidence>
<comment type="catalytic activity">
    <reaction evidence="6">
        <text>a (3S)-3-hydroxyacyl-CoA + NAD(+) = a 3-oxoacyl-CoA + NADH + H(+)</text>
        <dbReference type="Rhea" id="RHEA:22432"/>
        <dbReference type="ChEBI" id="CHEBI:15378"/>
        <dbReference type="ChEBI" id="CHEBI:57318"/>
        <dbReference type="ChEBI" id="CHEBI:57540"/>
        <dbReference type="ChEBI" id="CHEBI:57945"/>
        <dbReference type="ChEBI" id="CHEBI:90726"/>
        <dbReference type="EC" id="1.1.1.35"/>
    </reaction>
    <physiologicalReaction direction="left-to-right" evidence="6">
        <dbReference type="Rhea" id="RHEA:22433"/>
    </physiologicalReaction>
    <physiologicalReaction direction="right-to-left" evidence="6">
        <dbReference type="Rhea" id="RHEA:22434"/>
    </physiologicalReaction>
</comment>
<dbReference type="PROSITE" id="PS00061">
    <property type="entry name" value="ADH_SHORT"/>
    <property type="match status" value="1"/>
</dbReference>
<comment type="catalytic activity">
    <reaction evidence="10">
        <text>(3S)-3-hydroxybutanoyl-CoA + NAD(+) = acetoacetyl-CoA + NADH + H(+)</text>
        <dbReference type="Rhea" id="RHEA:30799"/>
        <dbReference type="ChEBI" id="CHEBI:15378"/>
        <dbReference type="ChEBI" id="CHEBI:57286"/>
        <dbReference type="ChEBI" id="CHEBI:57316"/>
        <dbReference type="ChEBI" id="CHEBI:57540"/>
        <dbReference type="ChEBI" id="CHEBI:57945"/>
    </reaction>
    <physiologicalReaction direction="left-to-right" evidence="10">
        <dbReference type="Rhea" id="RHEA:30800"/>
    </physiologicalReaction>
    <physiologicalReaction direction="right-to-left" evidence="10">
        <dbReference type="Rhea" id="RHEA:30801"/>
    </physiologicalReaction>
</comment>
<dbReference type="HOGENOM" id="CLU_010194_42_0_1"/>
<dbReference type="EC" id="1.1.1.53" evidence="3"/>
<dbReference type="OMA" id="QDGQMGQ"/>
<comment type="catalytic activity">
    <reaction evidence="9">
        <text>cortisol + NAD(+) = 11beta,17alpha-dihydroxypregn-4-ene-3,20,21-trione + NADH + H(+)</text>
        <dbReference type="Rhea" id="RHEA:42012"/>
        <dbReference type="ChEBI" id="CHEBI:15378"/>
        <dbReference type="ChEBI" id="CHEBI:17650"/>
        <dbReference type="ChEBI" id="CHEBI:57540"/>
        <dbReference type="ChEBI" id="CHEBI:57945"/>
        <dbReference type="ChEBI" id="CHEBI:78595"/>
    </reaction>
    <physiologicalReaction direction="left-to-right" evidence="9">
        <dbReference type="Rhea" id="RHEA:42013"/>
    </physiologicalReaction>
</comment>
<evidence type="ECO:0000256" key="13">
    <source>
        <dbReference type="ARBA" id="ARBA00052095"/>
    </source>
</evidence>
<comment type="catalytic activity">
    <reaction evidence="12">
        <text>ursodeoxycholate + NAD(+) = 7-oxolithocholate + NADH + H(+)</text>
        <dbReference type="Rhea" id="RHEA:42028"/>
        <dbReference type="ChEBI" id="CHEBI:15378"/>
        <dbReference type="ChEBI" id="CHEBI:57540"/>
        <dbReference type="ChEBI" id="CHEBI:57945"/>
        <dbReference type="ChEBI" id="CHEBI:78604"/>
        <dbReference type="ChEBI" id="CHEBI:78605"/>
    </reaction>
    <physiologicalReaction direction="left-to-right" evidence="12">
        <dbReference type="Rhea" id="RHEA:42029"/>
    </physiologicalReaction>
</comment>
<dbReference type="Gene3D" id="3.40.50.720">
    <property type="entry name" value="NAD(P)-binding Rossmann-like Domain"/>
    <property type="match status" value="1"/>
</dbReference>
<keyword evidence="2" id="KW-0560">Oxidoreductase</keyword>
<dbReference type="GO" id="GO:0008209">
    <property type="term" value="P:androgen metabolic process"/>
    <property type="evidence" value="ECO:0007669"/>
    <property type="project" value="TreeGrafter"/>
</dbReference>
<comment type="catalytic activity">
    <reaction evidence="11">
        <text>3beta,7beta-dihydroxy-5beta-cholan-24-oate + NAD(+) = 3beta-hydroxy-7-oxo-5beta-cholan-24-oate + NADH + H(+)</text>
        <dbReference type="Rhea" id="RHEA:42024"/>
        <dbReference type="ChEBI" id="CHEBI:15378"/>
        <dbReference type="ChEBI" id="CHEBI:57540"/>
        <dbReference type="ChEBI" id="CHEBI:57945"/>
        <dbReference type="ChEBI" id="CHEBI:78602"/>
        <dbReference type="ChEBI" id="CHEBI:78603"/>
    </reaction>
    <physiologicalReaction direction="left-to-right" evidence="11">
        <dbReference type="Rhea" id="RHEA:42025"/>
    </physiologicalReaction>
</comment>
<evidence type="ECO:0000313" key="21">
    <source>
        <dbReference type="EnsemblMetazoa" id="MESCA006347-PA"/>
    </source>
</evidence>
<evidence type="ECO:0000256" key="2">
    <source>
        <dbReference type="ARBA" id="ARBA00023002"/>
    </source>
</evidence>
<reference evidence="21" key="2">
    <citation type="submission" date="2015-06" db="UniProtKB">
        <authorList>
            <consortium name="EnsemblMetazoa"/>
        </authorList>
    </citation>
    <scope>IDENTIFICATION</scope>
</reference>
<dbReference type="GO" id="GO:0004303">
    <property type="term" value="F:estradiol 17-beta-dehydrogenase [NAD(P)+] activity"/>
    <property type="evidence" value="ECO:0007669"/>
    <property type="project" value="UniProtKB-EC"/>
</dbReference>
<dbReference type="FunFam" id="3.40.50.720:FF:000215">
    <property type="entry name" value="3-hydroxyacyl-CoA dehydrogenase type-2"/>
    <property type="match status" value="1"/>
</dbReference>
<dbReference type="SUPFAM" id="SSF51735">
    <property type="entry name" value="NAD(P)-binding Rossmann-fold domains"/>
    <property type="match status" value="1"/>
</dbReference>
<comment type="catalytic activity">
    <reaction evidence="5">
        <text>17beta-estradiol + NAD(+) = estrone + NADH + H(+)</text>
        <dbReference type="Rhea" id="RHEA:24612"/>
        <dbReference type="ChEBI" id="CHEBI:15378"/>
        <dbReference type="ChEBI" id="CHEBI:16469"/>
        <dbReference type="ChEBI" id="CHEBI:17263"/>
        <dbReference type="ChEBI" id="CHEBI:57540"/>
        <dbReference type="ChEBI" id="CHEBI:57945"/>
        <dbReference type="EC" id="1.1.1.62"/>
    </reaction>
    <physiologicalReaction direction="left-to-right" evidence="5">
        <dbReference type="Rhea" id="RHEA:24613"/>
    </physiologicalReaction>
</comment>
<evidence type="ECO:0000256" key="16">
    <source>
        <dbReference type="ARBA" id="ARBA00072938"/>
    </source>
</evidence>
<evidence type="ECO:0000256" key="11">
    <source>
        <dbReference type="ARBA" id="ARBA00051637"/>
    </source>
</evidence>
<evidence type="ECO:0000256" key="4">
    <source>
        <dbReference type="ARBA" id="ARBA00024072"/>
    </source>
</evidence>
<evidence type="ECO:0000256" key="5">
    <source>
        <dbReference type="ARBA" id="ARBA00049381"/>
    </source>
</evidence>
<keyword evidence="22" id="KW-1185">Reference proteome</keyword>
<evidence type="ECO:0000256" key="17">
    <source>
        <dbReference type="ARBA" id="ARBA00079624"/>
    </source>
</evidence>
<reference evidence="22" key="1">
    <citation type="submission" date="2013-02" db="EMBL/GenBank/DDBJ databases">
        <authorList>
            <person name="Hughes D."/>
        </authorList>
    </citation>
    <scope>NUCLEOTIDE SEQUENCE</scope>
    <source>
        <strain>Durham</strain>
        <strain evidence="22">NC isolate 2 -- Noor lab</strain>
    </source>
</reference>
<dbReference type="GO" id="GO:0047044">
    <property type="term" value="F:androstan-3-alpha,17-beta-diol dehydrogenase (NAD+) activity"/>
    <property type="evidence" value="ECO:0007669"/>
    <property type="project" value="UniProtKB-EC"/>
</dbReference>
<evidence type="ECO:0000256" key="3">
    <source>
        <dbReference type="ARBA" id="ARBA00024071"/>
    </source>
</evidence>
<evidence type="ECO:0000256" key="9">
    <source>
        <dbReference type="ARBA" id="ARBA00050927"/>
    </source>
</evidence>
<dbReference type="EC" id="1.1.1.62" evidence="4"/>
<comment type="catalytic activity">
    <reaction evidence="8">
        <text>17beta-hydroxy-5alpha-androstan-3-one + NAD(+) = 5alpha-androstan-3,17-dione + NADH + H(+)</text>
        <dbReference type="Rhea" id="RHEA:41992"/>
        <dbReference type="ChEBI" id="CHEBI:15378"/>
        <dbReference type="ChEBI" id="CHEBI:15994"/>
        <dbReference type="ChEBI" id="CHEBI:16330"/>
        <dbReference type="ChEBI" id="CHEBI:57540"/>
        <dbReference type="ChEBI" id="CHEBI:57945"/>
    </reaction>
    <physiologicalReaction direction="left-to-right" evidence="8">
        <dbReference type="Rhea" id="RHEA:41993"/>
    </physiologicalReaction>
</comment>